<evidence type="ECO:0000313" key="3">
    <source>
        <dbReference type="Proteomes" id="UP000219050"/>
    </source>
</evidence>
<evidence type="ECO:0000256" key="1">
    <source>
        <dbReference type="SAM" id="MobiDB-lite"/>
    </source>
</evidence>
<evidence type="ECO:0000313" key="2">
    <source>
        <dbReference type="EMBL" id="ATI41712.1"/>
    </source>
</evidence>
<dbReference type="AlphaFoldDB" id="A0A291LYE2"/>
<accession>A0A291LYE2</accession>
<dbReference type="RefSeq" id="WP_097373074.1">
    <property type="nucleotide sequence ID" value="NZ_CP021404.1"/>
</dbReference>
<dbReference type="Proteomes" id="UP000219050">
    <property type="component" value="Chromosome"/>
</dbReference>
<feature type="region of interest" description="Disordered" evidence="1">
    <location>
        <begin position="1"/>
        <end position="26"/>
    </location>
</feature>
<proteinExistence type="predicted"/>
<dbReference type="EMBL" id="CP021404">
    <property type="protein sequence ID" value="ATI41712.1"/>
    <property type="molecule type" value="Genomic_DNA"/>
</dbReference>
<organism evidence="2 3">
    <name type="scientific">Pacificitalea manganoxidans</name>
    <dbReference type="NCBI Taxonomy" id="1411902"/>
    <lineage>
        <taxon>Bacteria</taxon>
        <taxon>Pseudomonadati</taxon>
        <taxon>Pseudomonadota</taxon>
        <taxon>Alphaproteobacteria</taxon>
        <taxon>Rhodobacterales</taxon>
        <taxon>Paracoccaceae</taxon>
        <taxon>Pacificitalea</taxon>
    </lineage>
</organism>
<keyword evidence="3" id="KW-1185">Reference proteome</keyword>
<dbReference type="OrthoDB" id="7652095at2"/>
<protein>
    <recommendedName>
        <fullName evidence="4">Nickel/cobalt transporter regulator</fullName>
    </recommendedName>
</protein>
<sequence length="170" mass="18229">MSLTDRHAPRRAPLHPARARAHARAKTYPRLSRSEAVLAAAIASLLALGLSLALPRAAQACPTESAGAGCGGALSESSGGAKFVRVAPREIRTASLDGARRLSAPAPQNLLDPGAPLPDDYMMLLNSEYYGLPQNQDGWAYFHGDKQIYRVEQASRTVLERVTAQANRAW</sequence>
<evidence type="ECO:0008006" key="4">
    <source>
        <dbReference type="Google" id="ProtNLM"/>
    </source>
</evidence>
<feature type="compositionally biased region" description="Basic residues" evidence="1">
    <location>
        <begin position="8"/>
        <end position="26"/>
    </location>
</feature>
<dbReference type="KEGG" id="cmag:CBW24_06680"/>
<reference evidence="2 3" key="1">
    <citation type="submission" date="2017-05" db="EMBL/GenBank/DDBJ databases">
        <title>Comparative genomic and metabolic analysis of manganese-oxidizing mechanisms in Celeribater manganoxidans DY25T: its adaption to the environment of polymetallic nodule.</title>
        <authorList>
            <person name="Wang X."/>
        </authorList>
    </citation>
    <scope>NUCLEOTIDE SEQUENCE [LARGE SCALE GENOMIC DNA]</scope>
    <source>
        <strain evidence="2 3">DY25</strain>
    </source>
</reference>
<name>A0A291LYE2_9RHOB</name>
<gene>
    <name evidence="2" type="ORF">CBW24_06680</name>
</gene>